<evidence type="ECO:0000256" key="1">
    <source>
        <dbReference type="SAM" id="SignalP"/>
    </source>
</evidence>
<comment type="caution">
    <text evidence="2">The sequence shown here is derived from an EMBL/GenBank/DDBJ whole genome shotgun (WGS) entry which is preliminary data.</text>
</comment>
<sequence>MMKVNQIFALLTLLGASHSLFAMQALTDQLLSQSTGQDGIKISVINSGTSARVLWHDNDGWAGRGVDAARGSLILGDGNAATNFRINGGTTNIVIDADGGTGTNNAMLNIGIQLPDQMEISTGDISIAGSDGAGNIINNKKIMNDMQIQLHGLNLNMQLGHEAQGHMILATGTIASGIRINNFGLLDGSASTGTNSYGIGIGQIRIKDTGAANNDLTIKGIAVDINSTGLVIDVIQGGNGVDVQLNDLRLGDLSNSATALGNAELRGLKLVGSSLTISGH</sequence>
<reference evidence="2 3" key="1">
    <citation type="submission" date="2016-10" db="EMBL/GenBank/DDBJ databases">
        <title>Draft Genome sequence of Alkanindiges sp. strain H1.</title>
        <authorList>
            <person name="Subhash Y."/>
            <person name="Lee S."/>
        </authorList>
    </citation>
    <scope>NUCLEOTIDE SEQUENCE [LARGE SCALE GENOMIC DNA]</scope>
    <source>
        <strain evidence="2 3">H1</strain>
    </source>
</reference>
<protein>
    <submittedName>
        <fullName evidence="2">Uncharacterized protein</fullName>
    </submittedName>
</protein>
<feature type="signal peptide" evidence="1">
    <location>
        <begin position="1"/>
        <end position="24"/>
    </location>
</feature>
<organism evidence="2 3">
    <name type="scientific">Alkanindiges hydrocarboniclasticus</name>
    <dbReference type="NCBI Taxonomy" id="1907941"/>
    <lineage>
        <taxon>Bacteria</taxon>
        <taxon>Pseudomonadati</taxon>
        <taxon>Pseudomonadota</taxon>
        <taxon>Gammaproteobacteria</taxon>
        <taxon>Moraxellales</taxon>
        <taxon>Moraxellaceae</taxon>
        <taxon>Alkanindiges</taxon>
    </lineage>
</organism>
<dbReference type="AlphaFoldDB" id="A0A1S8CXE2"/>
<evidence type="ECO:0000313" key="2">
    <source>
        <dbReference type="EMBL" id="ONG42014.1"/>
    </source>
</evidence>
<accession>A0A1S8CXE2</accession>
<gene>
    <name evidence="2" type="ORF">BKE30_01760</name>
</gene>
<feature type="chain" id="PRO_5013227188" evidence="1">
    <location>
        <begin position="25"/>
        <end position="280"/>
    </location>
</feature>
<name>A0A1S8CXE2_9GAMM</name>
<dbReference type="EMBL" id="MLCN01000004">
    <property type="protein sequence ID" value="ONG42014.1"/>
    <property type="molecule type" value="Genomic_DNA"/>
</dbReference>
<keyword evidence="3" id="KW-1185">Reference proteome</keyword>
<proteinExistence type="predicted"/>
<dbReference type="STRING" id="1907941.BKE30_01760"/>
<keyword evidence="1" id="KW-0732">Signal</keyword>
<dbReference type="OrthoDB" id="6712189at2"/>
<evidence type="ECO:0000313" key="3">
    <source>
        <dbReference type="Proteomes" id="UP000192132"/>
    </source>
</evidence>
<dbReference type="RefSeq" id="WP_076876953.1">
    <property type="nucleotide sequence ID" value="NZ_MLCN01000004.1"/>
</dbReference>
<dbReference type="Proteomes" id="UP000192132">
    <property type="component" value="Unassembled WGS sequence"/>
</dbReference>